<keyword evidence="7" id="KW-0411">Iron-sulfur</keyword>
<dbReference type="PROSITE" id="PS51085">
    <property type="entry name" value="2FE2S_FER_2"/>
    <property type="match status" value="1"/>
</dbReference>
<keyword evidence="5" id="KW-0560">Oxidoreductase</keyword>
<evidence type="ECO:0000256" key="3">
    <source>
        <dbReference type="ARBA" id="ARBA00022714"/>
    </source>
</evidence>
<dbReference type="PANTHER" id="PTHR47354">
    <property type="entry name" value="NADH OXIDOREDUCTASE HCR"/>
    <property type="match status" value="1"/>
</dbReference>
<dbReference type="PROSITE" id="PS51384">
    <property type="entry name" value="FAD_FR"/>
    <property type="match status" value="1"/>
</dbReference>
<evidence type="ECO:0000256" key="4">
    <source>
        <dbReference type="ARBA" id="ARBA00022723"/>
    </source>
</evidence>
<dbReference type="Gene3D" id="3.10.20.30">
    <property type="match status" value="1"/>
</dbReference>
<feature type="domain" description="FAD-binding FR-type" evidence="9">
    <location>
        <begin position="15"/>
        <end position="117"/>
    </location>
</feature>
<sequence length="328" mass="36184">MPDDRLAPFPALSPQQVIRLRVAETELEAEDTRSFVLVEESGADLPEWSPGAHVDLRLPGDVIRQYSLCGDPAERGRWRIGVLREPRGRGGSAYLHDQVRAGAALEASVPRNNFPLRGAARYVFVAGGIGITPLLPMIRQLEDDGSPWHLHYGGRHRSRMAFLGELARYGDKVTLYPEDESGLLPLDSIARSAGEDGLVYCCGPEVLLTAMEDTWRGRPSERLRVERFHPREIAGDPAADQPFDVRIHSTGRSIRVGSDQSILDVLGREGFDVPSSCREGTCATCETSVLEGTVDHRDSVLSEEEKESGKTMMICVSRSRSPRLTLDL</sequence>
<organism evidence="10 11">
    <name type="scientific">Saccharopolyspora taberi</name>
    <dbReference type="NCBI Taxonomy" id="60895"/>
    <lineage>
        <taxon>Bacteria</taxon>
        <taxon>Bacillati</taxon>
        <taxon>Actinomycetota</taxon>
        <taxon>Actinomycetes</taxon>
        <taxon>Pseudonocardiales</taxon>
        <taxon>Pseudonocardiaceae</taxon>
        <taxon>Saccharopolyspora</taxon>
    </lineage>
</organism>
<keyword evidence="6" id="KW-0408">Iron</keyword>
<dbReference type="Gene3D" id="2.40.30.10">
    <property type="entry name" value="Translation factors"/>
    <property type="match status" value="1"/>
</dbReference>
<keyword evidence="2" id="KW-0285">Flavoprotein</keyword>
<dbReference type="Gene3D" id="3.40.50.80">
    <property type="entry name" value="Nucleotide-binding domain of ferredoxin-NADP reductase (FNR) module"/>
    <property type="match status" value="1"/>
</dbReference>
<dbReference type="InterPro" id="IPR006058">
    <property type="entry name" value="2Fe2S_fd_BS"/>
</dbReference>
<accession>A0ABN3VIJ5</accession>
<dbReference type="InterPro" id="IPR036010">
    <property type="entry name" value="2Fe-2S_ferredoxin-like_sf"/>
</dbReference>
<evidence type="ECO:0000256" key="2">
    <source>
        <dbReference type="ARBA" id="ARBA00022630"/>
    </source>
</evidence>
<dbReference type="CDD" id="cd00207">
    <property type="entry name" value="fer2"/>
    <property type="match status" value="1"/>
</dbReference>
<dbReference type="InterPro" id="IPR017927">
    <property type="entry name" value="FAD-bd_FR_type"/>
</dbReference>
<dbReference type="EMBL" id="BAAAUX010000019">
    <property type="protein sequence ID" value="GAA2805503.1"/>
    <property type="molecule type" value="Genomic_DNA"/>
</dbReference>
<evidence type="ECO:0000256" key="1">
    <source>
        <dbReference type="ARBA" id="ARBA00001974"/>
    </source>
</evidence>
<dbReference type="PRINTS" id="PR00409">
    <property type="entry name" value="PHDIOXRDTASE"/>
</dbReference>
<dbReference type="RefSeq" id="WP_344682944.1">
    <property type="nucleotide sequence ID" value="NZ_BAAAUX010000019.1"/>
</dbReference>
<evidence type="ECO:0000313" key="11">
    <source>
        <dbReference type="Proteomes" id="UP001500979"/>
    </source>
</evidence>
<evidence type="ECO:0000313" key="10">
    <source>
        <dbReference type="EMBL" id="GAA2805503.1"/>
    </source>
</evidence>
<dbReference type="InterPro" id="IPR050415">
    <property type="entry name" value="MRET"/>
</dbReference>
<proteinExistence type="predicted"/>
<evidence type="ECO:0000256" key="7">
    <source>
        <dbReference type="ARBA" id="ARBA00023014"/>
    </source>
</evidence>
<evidence type="ECO:0000256" key="5">
    <source>
        <dbReference type="ARBA" id="ARBA00023002"/>
    </source>
</evidence>
<dbReference type="InterPro" id="IPR017938">
    <property type="entry name" value="Riboflavin_synthase-like_b-brl"/>
</dbReference>
<evidence type="ECO:0000259" key="9">
    <source>
        <dbReference type="PROSITE" id="PS51384"/>
    </source>
</evidence>
<dbReference type="InterPro" id="IPR039261">
    <property type="entry name" value="FNR_nucleotide-bd"/>
</dbReference>
<dbReference type="PANTHER" id="PTHR47354:SF1">
    <property type="entry name" value="CARNITINE MONOOXYGENASE REDUCTASE SUBUNIT"/>
    <property type="match status" value="1"/>
</dbReference>
<keyword evidence="11" id="KW-1185">Reference proteome</keyword>
<dbReference type="InterPro" id="IPR012675">
    <property type="entry name" value="Beta-grasp_dom_sf"/>
</dbReference>
<dbReference type="SUPFAM" id="SSF52343">
    <property type="entry name" value="Ferredoxin reductase-like, C-terminal NADP-linked domain"/>
    <property type="match status" value="1"/>
</dbReference>
<comment type="cofactor">
    <cofactor evidence="1">
        <name>FAD</name>
        <dbReference type="ChEBI" id="CHEBI:57692"/>
    </cofactor>
</comment>
<comment type="caution">
    <text evidence="10">The sequence shown here is derived from an EMBL/GenBank/DDBJ whole genome shotgun (WGS) entry which is preliminary data.</text>
</comment>
<name>A0ABN3VIJ5_9PSEU</name>
<dbReference type="SUPFAM" id="SSF63380">
    <property type="entry name" value="Riboflavin synthase domain-like"/>
    <property type="match status" value="1"/>
</dbReference>
<gene>
    <name evidence="10" type="ORF">GCM10010470_45930</name>
</gene>
<dbReference type="CDD" id="cd06185">
    <property type="entry name" value="PDR_like"/>
    <property type="match status" value="1"/>
</dbReference>
<protein>
    <submittedName>
        <fullName evidence="10">PDR/VanB family oxidoreductase</fullName>
    </submittedName>
</protein>
<evidence type="ECO:0000259" key="8">
    <source>
        <dbReference type="PROSITE" id="PS51085"/>
    </source>
</evidence>
<evidence type="ECO:0000256" key="6">
    <source>
        <dbReference type="ARBA" id="ARBA00023004"/>
    </source>
</evidence>
<dbReference type="Proteomes" id="UP001500979">
    <property type="component" value="Unassembled WGS sequence"/>
</dbReference>
<dbReference type="SUPFAM" id="SSF54292">
    <property type="entry name" value="2Fe-2S ferredoxin-like"/>
    <property type="match status" value="1"/>
</dbReference>
<reference evidence="10 11" key="1">
    <citation type="journal article" date="2019" name="Int. J. Syst. Evol. Microbiol.">
        <title>The Global Catalogue of Microorganisms (GCM) 10K type strain sequencing project: providing services to taxonomists for standard genome sequencing and annotation.</title>
        <authorList>
            <consortium name="The Broad Institute Genomics Platform"/>
            <consortium name="The Broad Institute Genome Sequencing Center for Infectious Disease"/>
            <person name="Wu L."/>
            <person name="Ma J."/>
        </authorList>
    </citation>
    <scope>NUCLEOTIDE SEQUENCE [LARGE SCALE GENOMIC DNA]</scope>
    <source>
        <strain evidence="10 11">JCM 9383</strain>
    </source>
</reference>
<feature type="domain" description="2Fe-2S ferredoxin-type" evidence="8">
    <location>
        <begin position="243"/>
        <end position="328"/>
    </location>
</feature>
<keyword evidence="4" id="KW-0479">Metal-binding</keyword>
<keyword evidence="3" id="KW-0001">2Fe-2S</keyword>
<dbReference type="PROSITE" id="PS00197">
    <property type="entry name" value="2FE2S_FER_1"/>
    <property type="match status" value="1"/>
</dbReference>
<dbReference type="Pfam" id="PF00111">
    <property type="entry name" value="Fer2"/>
    <property type="match status" value="1"/>
</dbReference>
<dbReference type="InterPro" id="IPR001041">
    <property type="entry name" value="2Fe-2S_ferredoxin-type"/>
</dbReference>